<feature type="region of interest" description="Disordered" evidence="1">
    <location>
        <begin position="47"/>
        <end position="69"/>
    </location>
</feature>
<keyword evidence="3" id="KW-1185">Reference proteome</keyword>
<name>A0ABN3JE27_9ACTN</name>
<accession>A0ABN3JE27</accession>
<protein>
    <submittedName>
        <fullName evidence="2">Uncharacterized protein</fullName>
    </submittedName>
</protein>
<evidence type="ECO:0000313" key="2">
    <source>
        <dbReference type="EMBL" id="GAA2426172.1"/>
    </source>
</evidence>
<sequence>MDGAATGRKKGGARRGNRPGEDTGSCDVGHAGLTLWPLRRGELRYTGSPKLATPNEVMHNDSSHGTSVVWHDEAPTRVLLVSRRNLISNCSAGSQPGGQSLRRGLPKPFRWQMGAEPR</sequence>
<proteinExistence type="predicted"/>
<feature type="compositionally biased region" description="Basic residues" evidence="1">
    <location>
        <begin position="7"/>
        <end position="17"/>
    </location>
</feature>
<reference evidence="2 3" key="1">
    <citation type="journal article" date="2019" name="Int. J. Syst. Evol. Microbiol.">
        <title>The Global Catalogue of Microorganisms (GCM) 10K type strain sequencing project: providing services to taxonomists for standard genome sequencing and annotation.</title>
        <authorList>
            <consortium name="The Broad Institute Genomics Platform"/>
            <consortium name="The Broad Institute Genome Sequencing Center for Infectious Disease"/>
            <person name="Wu L."/>
            <person name="Ma J."/>
        </authorList>
    </citation>
    <scope>NUCLEOTIDE SEQUENCE [LARGE SCALE GENOMIC DNA]</scope>
    <source>
        <strain evidence="2 3">JCM 4358</strain>
    </source>
</reference>
<comment type="caution">
    <text evidence="2">The sequence shown here is derived from an EMBL/GenBank/DDBJ whole genome shotgun (WGS) entry which is preliminary data.</text>
</comment>
<dbReference type="Proteomes" id="UP001499986">
    <property type="component" value="Unassembled WGS sequence"/>
</dbReference>
<evidence type="ECO:0000313" key="3">
    <source>
        <dbReference type="Proteomes" id="UP001499986"/>
    </source>
</evidence>
<gene>
    <name evidence="2" type="ORF">GCM10010255_80500</name>
</gene>
<feature type="region of interest" description="Disordered" evidence="1">
    <location>
        <begin position="1"/>
        <end position="31"/>
    </location>
</feature>
<dbReference type="EMBL" id="BAAASE010000017">
    <property type="protein sequence ID" value="GAA2426172.1"/>
    <property type="molecule type" value="Genomic_DNA"/>
</dbReference>
<organism evidence="2 3">
    <name type="scientific">Streptomyces coeruleofuscus</name>
    <dbReference type="NCBI Taxonomy" id="66879"/>
    <lineage>
        <taxon>Bacteria</taxon>
        <taxon>Bacillati</taxon>
        <taxon>Actinomycetota</taxon>
        <taxon>Actinomycetes</taxon>
        <taxon>Kitasatosporales</taxon>
        <taxon>Streptomycetaceae</taxon>
        <taxon>Streptomyces</taxon>
    </lineage>
</organism>
<evidence type="ECO:0000256" key="1">
    <source>
        <dbReference type="SAM" id="MobiDB-lite"/>
    </source>
</evidence>